<evidence type="ECO:0000256" key="2">
    <source>
        <dbReference type="ARBA" id="ARBA00022475"/>
    </source>
</evidence>
<evidence type="ECO:0000256" key="5">
    <source>
        <dbReference type="ARBA" id="ARBA00023136"/>
    </source>
</evidence>
<evidence type="ECO:0000256" key="8">
    <source>
        <dbReference type="ARBA" id="ARBA00035585"/>
    </source>
</evidence>
<protein>
    <recommendedName>
        <fullName evidence="10">Fluoride-specific ion channel FluC</fullName>
    </recommendedName>
</protein>
<dbReference type="NCBIfam" id="TIGR00494">
    <property type="entry name" value="crcB"/>
    <property type="match status" value="1"/>
</dbReference>
<comment type="function">
    <text evidence="9 10">Fluoride-specific ion channel. Important for reducing fluoride concentration in the cell, thus reducing its toxicity.</text>
</comment>
<comment type="subcellular location">
    <subcellularLocation>
        <location evidence="1 10">Cell membrane</location>
        <topology evidence="1 10">Multi-pass membrane protein</topology>
    </subcellularLocation>
</comment>
<evidence type="ECO:0000256" key="9">
    <source>
        <dbReference type="ARBA" id="ARBA00049940"/>
    </source>
</evidence>
<keyword evidence="12" id="KW-1185">Reference proteome</keyword>
<feature type="transmembrane region" description="Helical" evidence="10">
    <location>
        <begin position="42"/>
        <end position="61"/>
    </location>
</feature>
<evidence type="ECO:0000256" key="7">
    <source>
        <dbReference type="ARBA" id="ARBA00035120"/>
    </source>
</evidence>
<keyword evidence="10" id="KW-0479">Metal-binding</keyword>
<gene>
    <name evidence="10 11" type="primary">crcB</name>
    <name evidence="10" type="synonym">fluC</name>
    <name evidence="11" type="ORF">KGQ19_19370</name>
</gene>
<feature type="binding site" evidence="10">
    <location>
        <position position="81"/>
    </location>
    <ligand>
        <name>Na(+)</name>
        <dbReference type="ChEBI" id="CHEBI:29101"/>
        <note>structural</note>
    </ligand>
</feature>
<reference evidence="11 12" key="1">
    <citation type="submission" date="2020-02" db="EMBL/GenBank/DDBJ databases">
        <title>Acidophilic actinobacteria isolated from forest soil.</title>
        <authorList>
            <person name="Golinska P."/>
        </authorList>
    </citation>
    <scope>NUCLEOTIDE SEQUENCE [LARGE SCALE GENOMIC DNA]</scope>
    <source>
        <strain evidence="11 12">NL8</strain>
    </source>
</reference>
<evidence type="ECO:0000256" key="10">
    <source>
        <dbReference type="HAMAP-Rule" id="MF_00454"/>
    </source>
</evidence>
<accession>A0ABS5KSM3</accession>
<keyword evidence="3 10" id="KW-0812">Transmembrane</keyword>
<proteinExistence type="inferred from homology"/>
<comment type="similarity">
    <text evidence="7 10">Belongs to the fluoride channel Fluc/FEX (TC 1.A.43) family.</text>
</comment>
<keyword evidence="5 10" id="KW-0472">Membrane</keyword>
<organism evidence="11 12">
    <name type="scientific">Catenulispora pinistramenti</name>
    <dbReference type="NCBI Taxonomy" id="2705254"/>
    <lineage>
        <taxon>Bacteria</taxon>
        <taxon>Bacillati</taxon>
        <taxon>Actinomycetota</taxon>
        <taxon>Actinomycetes</taxon>
        <taxon>Catenulisporales</taxon>
        <taxon>Catenulisporaceae</taxon>
        <taxon>Catenulispora</taxon>
    </lineage>
</organism>
<evidence type="ECO:0000256" key="3">
    <source>
        <dbReference type="ARBA" id="ARBA00022692"/>
    </source>
</evidence>
<keyword evidence="2 10" id="KW-1003">Cell membrane</keyword>
<keyword evidence="10" id="KW-0813">Transport</keyword>
<evidence type="ECO:0000256" key="6">
    <source>
        <dbReference type="ARBA" id="ARBA00023303"/>
    </source>
</evidence>
<keyword evidence="10" id="KW-0406">Ion transport</keyword>
<comment type="activity regulation">
    <text evidence="10">Na(+) is not transported, but it plays an essential structural role and its presence is essential for fluoride channel function.</text>
</comment>
<feature type="transmembrane region" description="Helical" evidence="10">
    <location>
        <begin position="68"/>
        <end position="86"/>
    </location>
</feature>
<evidence type="ECO:0000313" key="11">
    <source>
        <dbReference type="EMBL" id="MBS2549030.1"/>
    </source>
</evidence>
<dbReference type="HAMAP" id="MF_00454">
    <property type="entry name" value="FluC"/>
    <property type="match status" value="1"/>
</dbReference>
<feature type="binding site" evidence="10">
    <location>
        <position position="78"/>
    </location>
    <ligand>
        <name>Na(+)</name>
        <dbReference type="ChEBI" id="CHEBI:29101"/>
        <note>structural</note>
    </ligand>
</feature>
<dbReference type="EMBL" id="JAAFYZ010000062">
    <property type="protein sequence ID" value="MBS2549030.1"/>
    <property type="molecule type" value="Genomic_DNA"/>
</dbReference>
<comment type="catalytic activity">
    <reaction evidence="8">
        <text>fluoride(in) = fluoride(out)</text>
        <dbReference type="Rhea" id="RHEA:76159"/>
        <dbReference type="ChEBI" id="CHEBI:17051"/>
    </reaction>
    <physiologicalReaction direction="left-to-right" evidence="8">
        <dbReference type="Rhea" id="RHEA:76160"/>
    </physiologicalReaction>
</comment>
<sequence length="127" mass="12777">MEPAVILMLAVSAAAALGAPARYLLDKAIAGRRASALPIGTMTINVTGAFVLGLLTGLALHDGMPKDVVTIAGTGFCGAYTTFSTFSYETMRLVEDGSVIEATWNAAISLAAGMAAAAAGLGLALIM</sequence>
<dbReference type="InterPro" id="IPR003691">
    <property type="entry name" value="FluC"/>
</dbReference>
<keyword evidence="4 10" id="KW-1133">Transmembrane helix</keyword>
<dbReference type="Pfam" id="PF02537">
    <property type="entry name" value="CRCB"/>
    <property type="match status" value="1"/>
</dbReference>
<evidence type="ECO:0000256" key="4">
    <source>
        <dbReference type="ARBA" id="ARBA00022989"/>
    </source>
</evidence>
<dbReference type="Proteomes" id="UP000730482">
    <property type="component" value="Unassembled WGS sequence"/>
</dbReference>
<keyword evidence="6 10" id="KW-0407">Ion channel</keyword>
<comment type="caution">
    <text evidence="11">The sequence shown here is derived from an EMBL/GenBank/DDBJ whole genome shotgun (WGS) entry which is preliminary data.</text>
</comment>
<dbReference type="NCBIfam" id="NF010824">
    <property type="entry name" value="PRK14228.1"/>
    <property type="match status" value="1"/>
</dbReference>
<name>A0ABS5KSM3_9ACTN</name>
<dbReference type="PANTHER" id="PTHR28259:SF1">
    <property type="entry name" value="FLUORIDE EXPORT PROTEIN 1-RELATED"/>
    <property type="match status" value="1"/>
</dbReference>
<evidence type="ECO:0000256" key="1">
    <source>
        <dbReference type="ARBA" id="ARBA00004651"/>
    </source>
</evidence>
<keyword evidence="10" id="KW-0915">Sodium</keyword>
<dbReference type="PANTHER" id="PTHR28259">
    <property type="entry name" value="FLUORIDE EXPORT PROTEIN 1-RELATED"/>
    <property type="match status" value="1"/>
</dbReference>
<feature type="transmembrane region" description="Helical" evidence="10">
    <location>
        <begin position="106"/>
        <end position="126"/>
    </location>
</feature>
<evidence type="ECO:0000313" key="12">
    <source>
        <dbReference type="Proteomes" id="UP000730482"/>
    </source>
</evidence>